<dbReference type="InterPro" id="IPR015424">
    <property type="entry name" value="PyrdxlP-dep_Trfase"/>
</dbReference>
<dbReference type="SUPFAM" id="SSF53383">
    <property type="entry name" value="PLP-dependent transferases"/>
    <property type="match status" value="1"/>
</dbReference>
<evidence type="ECO:0000259" key="6">
    <source>
        <dbReference type="PROSITE" id="PS50949"/>
    </source>
</evidence>
<proteinExistence type="inferred from homology"/>
<dbReference type="Gene3D" id="1.10.10.10">
    <property type="entry name" value="Winged helix-like DNA-binding domain superfamily/Winged helix DNA-binding domain"/>
    <property type="match status" value="1"/>
</dbReference>
<keyword evidence="7" id="KW-0032">Aminotransferase</keyword>
<dbReference type="InterPro" id="IPR004839">
    <property type="entry name" value="Aminotransferase_I/II_large"/>
</dbReference>
<dbReference type="GO" id="GO:0030170">
    <property type="term" value="F:pyridoxal phosphate binding"/>
    <property type="evidence" value="ECO:0007669"/>
    <property type="project" value="InterPro"/>
</dbReference>
<dbReference type="PANTHER" id="PTHR46577:SF1">
    <property type="entry name" value="HTH-TYPE TRANSCRIPTIONAL REGULATORY PROTEIN GABR"/>
    <property type="match status" value="1"/>
</dbReference>
<dbReference type="STRING" id="1045558.SAMN05216175_105256"/>
<dbReference type="InterPro" id="IPR015421">
    <property type="entry name" value="PyrdxlP-dep_Trfase_major"/>
</dbReference>
<sequence length="503" mass="55944">MNNQSAHDLFIPLDTHLTNKNQPKYEVLYEHIKEAICHGRLKRNDKLPSSRYLSQQMGISRNSVIAAFDLLIEEGFAESRQGAGTFVAGIIELKPLLGEVKQNHLSNSVVRISEVAQRIQTIDDQSSTKPGGLQETTQSLFLPAQPAISDFPLKEWHAATARSLRDQNAYSEQPAMGAQLLRQQISEHLLITRGVKCCVDQVMITTGSQQALAIALNLLVTQNETVMLEETGYPGIDGVLTSIGAKQIALPTDEYGLCFDADNAIAQQAHTLILTPSRSFPLGQTLSLKRRLAILDWAYETQSWVIEDDYDSEFVFNGHSISALQGLDTGSRVIYTGTFSRTMFPGIRLGYMVLPEALIDLFKKYKRFVDGGLSGPQQIAMGLFMKEGGYNRHLRRMRKLYKIRKASLDHLMQQSFPDFTLVPSSGGMHSVYLLNASYCDQRICEKANANGLDIRALSAYQRDILHRPVRSGLILGYAGTPVEKMPAGVNKLQKIIKSLSKNI</sequence>
<dbReference type="PANTHER" id="PTHR46577">
    <property type="entry name" value="HTH-TYPE TRANSCRIPTIONAL REGULATORY PROTEIN GABR"/>
    <property type="match status" value="1"/>
</dbReference>
<evidence type="ECO:0000256" key="5">
    <source>
        <dbReference type="ARBA" id="ARBA00023163"/>
    </source>
</evidence>
<keyword evidence="4" id="KW-0238">DNA-binding</keyword>
<keyword evidence="5" id="KW-0804">Transcription</keyword>
<dbReference type="CDD" id="cd00609">
    <property type="entry name" value="AAT_like"/>
    <property type="match status" value="1"/>
</dbReference>
<keyword evidence="8" id="KW-1185">Reference proteome</keyword>
<accession>A0A1I2R034</accession>
<feature type="domain" description="HTH gntR-type" evidence="6">
    <location>
        <begin position="22"/>
        <end position="90"/>
    </location>
</feature>
<dbReference type="GO" id="GO:0003677">
    <property type="term" value="F:DNA binding"/>
    <property type="evidence" value="ECO:0007669"/>
    <property type="project" value="UniProtKB-KW"/>
</dbReference>
<dbReference type="Pfam" id="PF00155">
    <property type="entry name" value="Aminotran_1_2"/>
    <property type="match status" value="1"/>
</dbReference>
<evidence type="ECO:0000313" key="8">
    <source>
        <dbReference type="Proteomes" id="UP000198623"/>
    </source>
</evidence>
<dbReference type="OrthoDB" id="9808770at2"/>
<protein>
    <submittedName>
        <fullName evidence="7">GntR family transcriptional regulator / MocR family aminotransferase</fullName>
    </submittedName>
</protein>
<dbReference type="Pfam" id="PF00392">
    <property type="entry name" value="GntR"/>
    <property type="match status" value="1"/>
</dbReference>
<dbReference type="InterPro" id="IPR036390">
    <property type="entry name" value="WH_DNA-bd_sf"/>
</dbReference>
<dbReference type="SMART" id="SM00345">
    <property type="entry name" value="HTH_GNTR"/>
    <property type="match status" value="1"/>
</dbReference>
<dbReference type="CDD" id="cd07377">
    <property type="entry name" value="WHTH_GntR"/>
    <property type="match status" value="1"/>
</dbReference>
<keyword evidence="7" id="KW-0808">Transferase</keyword>
<organism evidence="7 8">
    <name type="scientific">Neptunomonas qingdaonensis</name>
    <dbReference type="NCBI Taxonomy" id="1045558"/>
    <lineage>
        <taxon>Bacteria</taxon>
        <taxon>Pseudomonadati</taxon>
        <taxon>Pseudomonadota</taxon>
        <taxon>Gammaproteobacteria</taxon>
        <taxon>Oceanospirillales</taxon>
        <taxon>Oceanospirillaceae</taxon>
        <taxon>Neptunomonas</taxon>
    </lineage>
</organism>
<dbReference type="GO" id="GO:0003700">
    <property type="term" value="F:DNA-binding transcription factor activity"/>
    <property type="evidence" value="ECO:0007669"/>
    <property type="project" value="InterPro"/>
</dbReference>
<comment type="similarity">
    <text evidence="1">In the C-terminal section; belongs to the class-I pyridoxal-phosphate-dependent aminotransferase family.</text>
</comment>
<dbReference type="GO" id="GO:0008483">
    <property type="term" value="F:transaminase activity"/>
    <property type="evidence" value="ECO:0007669"/>
    <property type="project" value="UniProtKB-KW"/>
</dbReference>
<keyword evidence="2" id="KW-0663">Pyridoxal phosphate</keyword>
<dbReference type="Gene3D" id="3.40.640.10">
    <property type="entry name" value="Type I PLP-dependent aspartate aminotransferase-like (Major domain)"/>
    <property type="match status" value="1"/>
</dbReference>
<dbReference type="SUPFAM" id="SSF46785">
    <property type="entry name" value="Winged helix' DNA-binding domain"/>
    <property type="match status" value="1"/>
</dbReference>
<dbReference type="InterPro" id="IPR000524">
    <property type="entry name" value="Tscrpt_reg_HTH_GntR"/>
</dbReference>
<dbReference type="InterPro" id="IPR051446">
    <property type="entry name" value="HTH_trans_reg/aminotransferase"/>
</dbReference>
<dbReference type="EMBL" id="FOOU01000005">
    <property type="protein sequence ID" value="SFG33912.1"/>
    <property type="molecule type" value="Genomic_DNA"/>
</dbReference>
<name>A0A1I2R034_9GAMM</name>
<keyword evidence="3" id="KW-0805">Transcription regulation</keyword>
<dbReference type="RefSeq" id="WP_090727452.1">
    <property type="nucleotide sequence ID" value="NZ_FOOU01000005.1"/>
</dbReference>
<reference evidence="8" key="1">
    <citation type="submission" date="2016-10" db="EMBL/GenBank/DDBJ databases">
        <authorList>
            <person name="Varghese N."/>
            <person name="Submissions S."/>
        </authorList>
    </citation>
    <scope>NUCLEOTIDE SEQUENCE [LARGE SCALE GENOMIC DNA]</scope>
    <source>
        <strain evidence="8">CGMCC 1.10971</strain>
    </source>
</reference>
<dbReference type="Proteomes" id="UP000198623">
    <property type="component" value="Unassembled WGS sequence"/>
</dbReference>
<evidence type="ECO:0000256" key="1">
    <source>
        <dbReference type="ARBA" id="ARBA00005384"/>
    </source>
</evidence>
<gene>
    <name evidence="7" type="ORF">SAMN05216175_105256</name>
</gene>
<dbReference type="PROSITE" id="PS50949">
    <property type="entry name" value="HTH_GNTR"/>
    <property type="match status" value="1"/>
</dbReference>
<evidence type="ECO:0000256" key="4">
    <source>
        <dbReference type="ARBA" id="ARBA00023125"/>
    </source>
</evidence>
<evidence type="ECO:0000256" key="3">
    <source>
        <dbReference type="ARBA" id="ARBA00023015"/>
    </source>
</evidence>
<evidence type="ECO:0000313" key="7">
    <source>
        <dbReference type="EMBL" id="SFG33912.1"/>
    </source>
</evidence>
<dbReference type="InterPro" id="IPR036388">
    <property type="entry name" value="WH-like_DNA-bd_sf"/>
</dbReference>
<evidence type="ECO:0000256" key="2">
    <source>
        <dbReference type="ARBA" id="ARBA00022898"/>
    </source>
</evidence>
<dbReference type="AlphaFoldDB" id="A0A1I2R034"/>